<dbReference type="Gene3D" id="2.40.30.170">
    <property type="match status" value="1"/>
</dbReference>
<dbReference type="Gene3D" id="1.10.287.470">
    <property type="entry name" value="Helix hairpin bin"/>
    <property type="match status" value="1"/>
</dbReference>
<feature type="compositionally biased region" description="Polar residues" evidence="1">
    <location>
        <begin position="1"/>
        <end position="18"/>
    </location>
</feature>
<dbReference type="PANTHER" id="PTHR30438">
    <property type="entry name" value="36 KDA ANTIGEN-RELATED"/>
    <property type="match status" value="1"/>
</dbReference>
<reference evidence="3" key="1">
    <citation type="submission" date="2023-08" db="EMBL/GenBank/DDBJ databases">
        <title>Emergence of clinically-relevant ST2 carbapenem-resistant Acinetobacter baumannii strains in hospital sewages in Zhejiang, East of China.</title>
        <authorList>
            <person name="Kaichao C."/>
            <person name="Zhang R."/>
        </authorList>
    </citation>
    <scope>NUCLEOTIDE SEQUENCE</scope>
    <source>
        <strain evidence="3">M-RB-37</strain>
    </source>
</reference>
<evidence type="ECO:0000313" key="3">
    <source>
        <dbReference type="EMBL" id="MDQ8934768.1"/>
    </source>
</evidence>
<evidence type="ECO:0000313" key="4">
    <source>
        <dbReference type="Proteomes" id="UP001243844"/>
    </source>
</evidence>
<dbReference type="Gene3D" id="2.40.50.100">
    <property type="match status" value="1"/>
</dbReference>
<dbReference type="RefSeq" id="WP_308980958.1">
    <property type="nucleotide sequence ID" value="NZ_JAVIDL010000004.1"/>
</dbReference>
<accession>A0AAW8J5U0</accession>
<dbReference type="SUPFAM" id="SSF111369">
    <property type="entry name" value="HlyD-like secretion proteins"/>
    <property type="match status" value="2"/>
</dbReference>
<name>A0AAW8J5U0_9GAMM</name>
<protein>
    <submittedName>
        <fullName evidence="3">Biotin/lipoyl-binding protein</fullName>
    </submittedName>
</protein>
<feature type="compositionally biased region" description="Low complexity" evidence="1">
    <location>
        <begin position="30"/>
        <end position="51"/>
    </location>
</feature>
<keyword evidence="2" id="KW-0812">Transmembrane</keyword>
<sequence length="397" mass="43992">MTQASSHDQDSTANQQQPEAKPSYLVSNEDASQITSSSTQATDSTTPPQATLQTGEAVNHAIPEKNDPQKAKLKKIILFIVVLALFSLIGFGLWKSYQPQWIELQGRVEAETVHVSTKLPSRIEEFLVKEGEIVKKNQLLVRLHSPEIEAKKQQAQASLQAAMALQSTTERGAQQENIETLYSNWQSLKAQENLAQTTYMRGTKLYQEGVISRQRRDEMQAAAISSQQMTMAAYQQYARAKRGSTVEQKSAADAQVEIAQAAVNEANALEAETILRSPVDGQISKTYGKVSEFVGIGVPVLSIIENQHAWVSLNVREDQYAQVYQAKNLDGFVPALNRNIQFKIDHIEAEGEFATIKTTRQTGGYDIRSFKLHLSPTQPVADLKSGMSVLFKIKAKV</sequence>
<dbReference type="AlphaFoldDB" id="A0AAW8J5U0"/>
<evidence type="ECO:0000256" key="2">
    <source>
        <dbReference type="SAM" id="Phobius"/>
    </source>
</evidence>
<organism evidence="3 4">
    <name type="scientific">Acinetobacter rudis</name>
    <dbReference type="NCBI Taxonomy" id="632955"/>
    <lineage>
        <taxon>Bacteria</taxon>
        <taxon>Pseudomonadati</taxon>
        <taxon>Pseudomonadota</taxon>
        <taxon>Gammaproteobacteria</taxon>
        <taxon>Moraxellales</taxon>
        <taxon>Moraxellaceae</taxon>
        <taxon>Acinetobacter</taxon>
    </lineage>
</organism>
<keyword evidence="2" id="KW-1133">Transmembrane helix</keyword>
<comment type="caution">
    <text evidence="3">The sequence shown here is derived from an EMBL/GenBank/DDBJ whole genome shotgun (WGS) entry which is preliminary data.</text>
</comment>
<keyword evidence="2" id="KW-0472">Membrane</keyword>
<dbReference type="PANTHER" id="PTHR30438:SF1">
    <property type="entry name" value="36 KDA ANTIGEN"/>
    <property type="match status" value="1"/>
</dbReference>
<evidence type="ECO:0000256" key="1">
    <source>
        <dbReference type="SAM" id="MobiDB-lite"/>
    </source>
</evidence>
<gene>
    <name evidence="3" type="ORF">RFH47_03325</name>
</gene>
<feature type="region of interest" description="Disordered" evidence="1">
    <location>
        <begin position="1"/>
        <end position="51"/>
    </location>
</feature>
<proteinExistence type="predicted"/>
<dbReference type="Proteomes" id="UP001243844">
    <property type="component" value="Unassembled WGS sequence"/>
</dbReference>
<dbReference type="EMBL" id="JAVIDL010000004">
    <property type="protein sequence ID" value="MDQ8934768.1"/>
    <property type="molecule type" value="Genomic_DNA"/>
</dbReference>
<feature type="transmembrane region" description="Helical" evidence="2">
    <location>
        <begin position="76"/>
        <end position="94"/>
    </location>
</feature>